<keyword evidence="3" id="KW-0812">Transmembrane</keyword>
<dbReference type="InterPro" id="IPR029025">
    <property type="entry name" value="T3SS_substrate_exporter_C"/>
</dbReference>
<evidence type="ECO:0000256" key="2">
    <source>
        <dbReference type="SAM" id="MobiDB-lite"/>
    </source>
</evidence>
<dbReference type="GO" id="GO:0005886">
    <property type="term" value="C:plasma membrane"/>
    <property type="evidence" value="ECO:0007669"/>
    <property type="project" value="TreeGrafter"/>
</dbReference>
<dbReference type="SUPFAM" id="SSF160544">
    <property type="entry name" value="EscU C-terminal domain-like"/>
    <property type="match status" value="1"/>
</dbReference>
<dbReference type="AlphaFoldDB" id="A0A2C9CV63"/>
<accession>A0A2C9CV63</accession>
<dbReference type="EMBL" id="OCTN01000007">
    <property type="protein sequence ID" value="SOH95100.1"/>
    <property type="molecule type" value="Genomic_DNA"/>
</dbReference>
<dbReference type="Gene3D" id="3.40.1690.10">
    <property type="entry name" value="secretion proteins EscU"/>
    <property type="match status" value="1"/>
</dbReference>
<protein>
    <submittedName>
        <fullName evidence="4">Flagellar biosynthetic protein FlhB</fullName>
    </submittedName>
</protein>
<comment type="similarity">
    <text evidence="1">Belongs to the type III secretion exporter family.</text>
</comment>
<feature type="region of interest" description="Disordered" evidence="2">
    <location>
        <begin position="1"/>
        <end position="24"/>
    </location>
</feature>
<dbReference type="GO" id="GO:0009306">
    <property type="term" value="P:protein secretion"/>
    <property type="evidence" value="ECO:0007669"/>
    <property type="project" value="InterPro"/>
</dbReference>
<dbReference type="Pfam" id="PF01312">
    <property type="entry name" value="Bac_export_2"/>
    <property type="match status" value="1"/>
</dbReference>
<dbReference type="Proteomes" id="UP000220034">
    <property type="component" value="Unassembled WGS sequence"/>
</dbReference>
<evidence type="ECO:0000313" key="4">
    <source>
        <dbReference type="EMBL" id="SOH95100.1"/>
    </source>
</evidence>
<dbReference type="PANTHER" id="PTHR30531:SF12">
    <property type="entry name" value="FLAGELLAR BIOSYNTHETIC PROTEIN FLHB"/>
    <property type="match status" value="1"/>
</dbReference>
<keyword evidence="3" id="KW-0472">Membrane</keyword>
<keyword evidence="4" id="KW-0966">Cell projection</keyword>
<feature type="transmembrane region" description="Helical" evidence="3">
    <location>
        <begin position="41"/>
        <end position="64"/>
    </location>
</feature>
<feature type="transmembrane region" description="Helical" evidence="3">
    <location>
        <begin position="85"/>
        <end position="107"/>
    </location>
</feature>
<gene>
    <name evidence="4" type="ORF">SAMN06273572_107121</name>
</gene>
<dbReference type="PANTHER" id="PTHR30531">
    <property type="entry name" value="FLAGELLAR BIOSYNTHETIC PROTEIN FLHB"/>
    <property type="match status" value="1"/>
</dbReference>
<reference evidence="5" key="1">
    <citation type="submission" date="2017-09" db="EMBL/GenBank/DDBJ databases">
        <authorList>
            <person name="Varghese N."/>
            <person name="Submissions S."/>
        </authorList>
    </citation>
    <scope>NUCLEOTIDE SEQUENCE [LARGE SCALE GENOMIC DNA]</scope>
    <source>
        <strain evidence="5">C7</strain>
    </source>
</reference>
<dbReference type="OrthoDB" id="9807950at2"/>
<evidence type="ECO:0000313" key="5">
    <source>
        <dbReference type="Proteomes" id="UP000220034"/>
    </source>
</evidence>
<organism evidence="4 5">
    <name type="scientific">Pontivivens marinum</name>
    <dbReference type="NCBI Taxonomy" id="1690039"/>
    <lineage>
        <taxon>Bacteria</taxon>
        <taxon>Pseudomonadati</taxon>
        <taxon>Pseudomonadota</taxon>
        <taxon>Alphaproteobacteria</taxon>
        <taxon>Rhodobacterales</taxon>
        <taxon>Paracoccaceae</taxon>
        <taxon>Pontivivens</taxon>
    </lineage>
</organism>
<feature type="transmembrane region" description="Helical" evidence="3">
    <location>
        <begin position="190"/>
        <end position="208"/>
    </location>
</feature>
<keyword evidence="3" id="KW-1133">Transmembrane helix</keyword>
<evidence type="ECO:0000256" key="3">
    <source>
        <dbReference type="SAM" id="Phobius"/>
    </source>
</evidence>
<dbReference type="InterPro" id="IPR006135">
    <property type="entry name" value="T3SS_substrate_exporter"/>
</dbReference>
<dbReference type="Gene3D" id="6.10.250.2080">
    <property type="match status" value="1"/>
</dbReference>
<keyword evidence="4" id="KW-0282">Flagellum</keyword>
<keyword evidence="5" id="KW-1185">Reference proteome</keyword>
<dbReference type="PRINTS" id="PR00950">
    <property type="entry name" value="TYPE3IMSPROT"/>
</dbReference>
<feature type="compositionally biased region" description="Basic and acidic residues" evidence="2">
    <location>
        <begin position="8"/>
        <end position="24"/>
    </location>
</feature>
<evidence type="ECO:0000256" key="1">
    <source>
        <dbReference type="ARBA" id="ARBA00010690"/>
    </source>
</evidence>
<name>A0A2C9CV63_9RHOB</name>
<feature type="compositionally biased region" description="Basic and acidic residues" evidence="2">
    <location>
        <begin position="222"/>
        <end position="237"/>
    </location>
</feature>
<feature type="region of interest" description="Disordered" evidence="2">
    <location>
        <begin position="222"/>
        <end position="243"/>
    </location>
</feature>
<dbReference type="RefSeq" id="WP_097931282.1">
    <property type="nucleotide sequence ID" value="NZ_OCTN01000007.1"/>
</dbReference>
<sequence length="353" mass="38124">MSESESDSGEKIHDPTPKKLDDARRKGNIARSPDILSATSYLGLLIGLSIFGASQIDVIGSSLTRIFAEATTPQGMSIALKAMQNAFIAAASLIALPIALILAALIAQRGILVTGSNLAPKLDRISILKGFGRKFGATGLFEFAKSTTKLLILSVALGVWFDLEKDRLIGLSGASAGTLAIYMGKTVLSLLTVATLVAGSIAIVDFLWQRFDHQRKLRMSHQDLRDESKDSEGDPHQKAQRRQRAQELAGNRMLQDVPEADVILVNPTEIAVALKWDRTQPGAPICVAKGQGEIATRIRELAAENGIPTYRDIPTARMLYADLPVGAEIPHDTYRAVAAAIRFADKMRSKARS</sequence>
<proteinExistence type="inferred from homology"/>
<keyword evidence="4" id="KW-0969">Cilium</keyword>